<dbReference type="RefSeq" id="WP_167736940.1">
    <property type="nucleotide sequence ID" value="NZ_BMLA01000004.1"/>
</dbReference>
<comment type="caution">
    <text evidence="4">The sequence shown here is derived from an EMBL/GenBank/DDBJ whole genome shotgun (WGS) entry which is preliminary data.</text>
</comment>
<dbReference type="PROSITE" id="PS51186">
    <property type="entry name" value="GNAT"/>
    <property type="match status" value="1"/>
</dbReference>
<evidence type="ECO:0000256" key="1">
    <source>
        <dbReference type="ARBA" id="ARBA00022679"/>
    </source>
</evidence>
<dbReference type="PANTHER" id="PTHR43877">
    <property type="entry name" value="AMINOALKYLPHOSPHONATE N-ACETYLTRANSFERASE-RELATED-RELATED"/>
    <property type="match status" value="1"/>
</dbReference>
<dbReference type="InterPro" id="IPR000182">
    <property type="entry name" value="GNAT_dom"/>
</dbReference>
<dbReference type="Proteomes" id="UP000560081">
    <property type="component" value="Unassembled WGS sequence"/>
</dbReference>
<keyword evidence="5" id="KW-1185">Reference proteome</keyword>
<reference evidence="4 5" key="1">
    <citation type="submission" date="2020-08" db="EMBL/GenBank/DDBJ databases">
        <title>Sequencing the genomes of 1000 actinobacteria strains.</title>
        <authorList>
            <person name="Klenk H.-P."/>
        </authorList>
    </citation>
    <scope>NUCLEOTIDE SEQUENCE [LARGE SCALE GENOMIC DNA]</scope>
    <source>
        <strain evidence="4 5">DSM 19079</strain>
    </source>
</reference>
<keyword evidence="2" id="KW-0012">Acyltransferase</keyword>
<dbReference type="EMBL" id="JACHMC010000001">
    <property type="protein sequence ID" value="MBB4883665.1"/>
    <property type="molecule type" value="Genomic_DNA"/>
</dbReference>
<evidence type="ECO:0000259" key="3">
    <source>
        <dbReference type="PROSITE" id="PS51186"/>
    </source>
</evidence>
<accession>A0A7W7L4R1</accession>
<protein>
    <submittedName>
        <fullName evidence="4">GNAT superfamily N-acetyltransferase</fullName>
    </submittedName>
</protein>
<dbReference type="InterPro" id="IPR016181">
    <property type="entry name" value="Acyl_CoA_acyltransferase"/>
</dbReference>
<dbReference type="GO" id="GO:0016747">
    <property type="term" value="F:acyltransferase activity, transferring groups other than amino-acyl groups"/>
    <property type="evidence" value="ECO:0007669"/>
    <property type="project" value="InterPro"/>
</dbReference>
<evidence type="ECO:0000313" key="5">
    <source>
        <dbReference type="Proteomes" id="UP000560081"/>
    </source>
</evidence>
<evidence type="ECO:0000256" key="2">
    <source>
        <dbReference type="ARBA" id="ARBA00023315"/>
    </source>
</evidence>
<dbReference type="InterPro" id="IPR050832">
    <property type="entry name" value="Bact_Acetyltransf"/>
</dbReference>
<dbReference type="SUPFAM" id="SSF55729">
    <property type="entry name" value="Acyl-CoA N-acyltransferases (Nat)"/>
    <property type="match status" value="1"/>
</dbReference>
<dbReference type="Gene3D" id="3.40.630.30">
    <property type="match status" value="1"/>
</dbReference>
<proteinExistence type="predicted"/>
<name>A0A7W7L4R1_9MICC</name>
<feature type="domain" description="N-acetyltransferase" evidence="3">
    <location>
        <begin position="10"/>
        <end position="182"/>
    </location>
</feature>
<keyword evidence="1 4" id="KW-0808">Transferase</keyword>
<sequence length="182" mass="19548">MEGRGSVEAVTVRRATAHDLPAVLAMKNAAWRETYAHVLDAALLDRLDDRLEEQVAGWRVALAEGGRVWLAEEAGGVVVGMAATAPRTERSLPAPEGMGGWPDDLPDTVLTSLYVLARAHGTGLGHRLHEAALGHAPAVLRVLDGNERAVRFYTGHGYRPVGDPEPIGGAWGDAHEQLMVRR</sequence>
<dbReference type="Pfam" id="PF00583">
    <property type="entry name" value="Acetyltransf_1"/>
    <property type="match status" value="1"/>
</dbReference>
<dbReference type="AlphaFoldDB" id="A0A7W7L4R1"/>
<organism evidence="4 5">
    <name type="scientific">Micrococcus flavus</name>
    <dbReference type="NCBI Taxonomy" id="384602"/>
    <lineage>
        <taxon>Bacteria</taxon>
        <taxon>Bacillati</taxon>
        <taxon>Actinomycetota</taxon>
        <taxon>Actinomycetes</taxon>
        <taxon>Micrococcales</taxon>
        <taxon>Micrococcaceae</taxon>
        <taxon>Micrococcus</taxon>
    </lineage>
</organism>
<gene>
    <name evidence="4" type="ORF">BJ976_002016</name>
</gene>
<evidence type="ECO:0000313" key="4">
    <source>
        <dbReference type="EMBL" id="MBB4883665.1"/>
    </source>
</evidence>